<evidence type="ECO:0000259" key="10">
    <source>
        <dbReference type="PROSITE" id="PS50075"/>
    </source>
</evidence>
<reference evidence="13 14" key="2">
    <citation type="journal article" date="2015" name="MBio">
        <title>Genome-Resolved Metagenomic Analysis Reveals Roles for Candidate Phyla and Other Microbial Community Members in Biogeochemical Transformations in Oil Reservoirs.</title>
        <authorList>
            <person name="Hu P."/>
            <person name="Tom L."/>
            <person name="Singh A."/>
            <person name="Thomas B.C."/>
            <person name="Baker B.J."/>
            <person name="Piceno Y.M."/>
            <person name="Andersen G.L."/>
            <person name="Banfield J.F."/>
        </authorList>
    </citation>
    <scope>NUCLEOTIDE SEQUENCE [LARGE SCALE GENOMIC DNA]</scope>
</reference>
<dbReference type="GO" id="GO:0005829">
    <property type="term" value="C:cytosol"/>
    <property type="evidence" value="ECO:0007669"/>
    <property type="project" value="TreeGrafter"/>
</dbReference>
<dbReference type="NCBIfam" id="NF002150">
    <property type="entry name" value="PRK00982.1-4"/>
    <property type="match status" value="1"/>
</dbReference>
<dbReference type="NCBIfam" id="TIGR00517">
    <property type="entry name" value="acyl_carrier"/>
    <property type="match status" value="1"/>
</dbReference>
<evidence type="ECO:0000256" key="9">
    <source>
        <dbReference type="RuleBase" id="RU003545"/>
    </source>
</evidence>
<evidence type="ECO:0000256" key="6">
    <source>
        <dbReference type="ARBA" id="ARBA00023160"/>
    </source>
</evidence>
<dbReference type="GO" id="GO:0000036">
    <property type="term" value="F:acyl carrier activity"/>
    <property type="evidence" value="ECO:0007669"/>
    <property type="project" value="UniProtKB-UniRule"/>
</dbReference>
<evidence type="ECO:0000313" key="11">
    <source>
        <dbReference type="EMBL" id="KUK68000.1"/>
    </source>
</evidence>
<comment type="subcellular location">
    <subcellularLocation>
        <location evidence="7">Cytoplasm</location>
    </subcellularLocation>
</comment>
<accession>A0A124G138</accession>
<dbReference type="UniPathway" id="UPA00094"/>
<proteinExistence type="inferred from homology"/>
<dbReference type="InterPro" id="IPR006162">
    <property type="entry name" value="Ppantetheine_attach_site"/>
</dbReference>
<evidence type="ECO:0000256" key="8">
    <source>
        <dbReference type="NCBIfam" id="TIGR00517"/>
    </source>
</evidence>
<evidence type="ECO:0000313" key="14">
    <source>
        <dbReference type="Proteomes" id="UP000055014"/>
    </source>
</evidence>
<dbReference type="PROSITE" id="PS00012">
    <property type="entry name" value="PHOSPHOPANTETHEINE"/>
    <property type="match status" value="1"/>
</dbReference>
<comment type="similarity">
    <text evidence="7">Belongs to the acyl carrier protein (ACP) family.</text>
</comment>
<keyword evidence="1 7" id="KW-0596">Phosphopantetheine</keyword>
<keyword evidence="6 7" id="KW-0275">Fatty acid biosynthesis</keyword>
<dbReference type="InterPro" id="IPR003231">
    <property type="entry name" value="ACP"/>
</dbReference>
<comment type="PTM">
    <text evidence="9">4'-phosphopantetheine is transferred from CoA to a specific serine of apo-ACP by acpS.</text>
</comment>
<evidence type="ECO:0000256" key="4">
    <source>
        <dbReference type="ARBA" id="ARBA00022832"/>
    </source>
</evidence>
<evidence type="ECO:0000256" key="3">
    <source>
        <dbReference type="ARBA" id="ARBA00022553"/>
    </source>
</evidence>
<dbReference type="SUPFAM" id="SSF47336">
    <property type="entry name" value="ACP-like"/>
    <property type="match status" value="1"/>
</dbReference>
<organism evidence="12 14">
    <name type="scientific">Mesotoga infera</name>
    <dbReference type="NCBI Taxonomy" id="1236046"/>
    <lineage>
        <taxon>Bacteria</taxon>
        <taxon>Thermotogati</taxon>
        <taxon>Thermotogota</taxon>
        <taxon>Thermotogae</taxon>
        <taxon>Kosmotogales</taxon>
        <taxon>Kosmotogaceae</taxon>
        <taxon>Mesotoga</taxon>
    </lineage>
</organism>
<name>A0A124G138_9BACT</name>
<comment type="PTM">
    <text evidence="7">4'-phosphopantetheine is transferred from CoA to a specific serine of apo-ACP by AcpS. This modification is essential for activity because fatty acids are bound in thioester linkage to the sulfhydryl of the prosthetic group.</text>
</comment>
<dbReference type="InterPro" id="IPR009081">
    <property type="entry name" value="PP-bd_ACP"/>
</dbReference>
<dbReference type="InterPro" id="IPR036736">
    <property type="entry name" value="ACP-like_sf"/>
</dbReference>
<dbReference type="PATRIC" id="fig|1236046.5.peg.821"/>
<feature type="domain" description="Carrier" evidence="10">
    <location>
        <begin position="25"/>
        <end position="100"/>
    </location>
</feature>
<keyword evidence="5 7" id="KW-0443">Lipid metabolism</keyword>
<feature type="modified residue" description="O-(pantetheine 4'-phosphoryl)serine" evidence="7">
    <location>
        <position position="60"/>
    </location>
</feature>
<keyword evidence="4 7" id="KW-0276">Fatty acid metabolism</keyword>
<evidence type="ECO:0000313" key="12">
    <source>
        <dbReference type="EMBL" id="KUK89427.1"/>
    </source>
</evidence>
<gene>
    <name evidence="7" type="primary">acpP</name>
    <name evidence="11" type="ORF">XD86_0463</name>
    <name evidence="12" type="ORF">XE02_1029</name>
</gene>
<dbReference type="Proteomes" id="UP000055014">
    <property type="component" value="Unassembled WGS sequence"/>
</dbReference>
<evidence type="ECO:0000256" key="5">
    <source>
        <dbReference type="ARBA" id="ARBA00023098"/>
    </source>
</evidence>
<dbReference type="Gene3D" id="1.10.1200.10">
    <property type="entry name" value="ACP-like"/>
    <property type="match status" value="1"/>
</dbReference>
<dbReference type="EMBL" id="LGGH01000047">
    <property type="protein sequence ID" value="KUK68000.1"/>
    <property type="molecule type" value="Genomic_DNA"/>
</dbReference>
<dbReference type="Proteomes" id="UP000054260">
    <property type="component" value="Unassembled WGS sequence"/>
</dbReference>
<comment type="function">
    <text evidence="7 9">Carrier of the growing fatty acid chain in fatty acid biosynthesis.</text>
</comment>
<dbReference type="PANTHER" id="PTHR20863">
    <property type="entry name" value="ACYL CARRIER PROTEIN"/>
    <property type="match status" value="1"/>
</dbReference>
<dbReference type="HAMAP" id="MF_01217">
    <property type="entry name" value="Acyl_carrier"/>
    <property type="match status" value="1"/>
</dbReference>
<comment type="caution">
    <text evidence="12">The sequence shown here is derived from an EMBL/GenBank/DDBJ whole genome shotgun (WGS) entry which is preliminary data.</text>
</comment>
<keyword evidence="7" id="KW-0963">Cytoplasm</keyword>
<dbReference type="GO" id="GO:0000035">
    <property type="term" value="F:acyl binding"/>
    <property type="evidence" value="ECO:0007669"/>
    <property type="project" value="TreeGrafter"/>
</dbReference>
<dbReference type="PROSITE" id="PS50075">
    <property type="entry name" value="CARRIER"/>
    <property type="match status" value="1"/>
</dbReference>
<dbReference type="PANTHER" id="PTHR20863:SF76">
    <property type="entry name" value="CARRIER DOMAIN-CONTAINING PROTEIN"/>
    <property type="match status" value="1"/>
</dbReference>
<evidence type="ECO:0000313" key="13">
    <source>
        <dbReference type="Proteomes" id="UP000054260"/>
    </source>
</evidence>
<dbReference type="NCBIfam" id="NF002148">
    <property type="entry name" value="PRK00982.1-2"/>
    <property type="match status" value="1"/>
</dbReference>
<keyword evidence="2 7" id="KW-0444">Lipid biosynthesis</keyword>
<dbReference type="Pfam" id="PF00550">
    <property type="entry name" value="PP-binding"/>
    <property type="match status" value="1"/>
</dbReference>
<dbReference type="GO" id="GO:0016020">
    <property type="term" value="C:membrane"/>
    <property type="evidence" value="ECO:0007669"/>
    <property type="project" value="GOC"/>
</dbReference>
<evidence type="ECO:0000256" key="2">
    <source>
        <dbReference type="ARBA" id="ARBA00022516"/>
    </source>
</evidence>
<evidence type="ECO:0000256" key="1">
    <source>
        <dbReference type="ARBA" id="ARBA00022450"/>
    </source>
</evidence>
<reference evidence="12" key="1">
    <citation type="journal article" date="2015" name="MBio">
        <title>Genome-resolved metagenomic analysis reveals roles for candidate phyla and other microbial community members in biogeochemical transformations in oil reservoirs.</title>
        <authorList>
            <person name="Hu P."/>
            <person name="Tom L."/>
            <person name="Singh A."/>
            <person name="Thomas B.C."/>
            <person name="Baker B.J."/>
            <person name="Piceno Y.M."/>
            <person name="Andersen G.L."/>
            <person name="Banfield J.F."/>
        </authorList>
    </citation>
    <scope>NUCLEOTIDE SEQUENCE [LARGE SCALE GENOMIC DNA]</scope>
    <source>
        <strain evidence="11">46_47</strain>
        <strain evidence="12">46_70</strain>
    </source>
</reference>
<dbReference type="AlphaFoldDB" id="A0A124G138"/>
<comment type="pathway">
    <text evidence="7 9">Lipid metabolism; fatty acid biosynthesis.</text>
</comment>
<evidence type="ECO:0000256" key="7">
    <source>
        <dbReference type="HAMAP-Rule" id="MF_01217"/>
    </source>
</evidence>
<dbReference type="EMBL" id="LGGW01000090">
    <property type="protein sequence ID" value="KUK89427.1"/>
    <property type="molecule type" value="Genomic_DNA"/>
</dbReference>
<keyword evidence="3 7" id="KW-0597">Phosphoprotein</keyword>
<dbReference type="GO" id="GO:0009245">
    <property type="term" value="P:lipid A biosynthetic process"/>
    <property type="evidence" value="ECO:0007669"/>
    <property type="project" value="TreeGrafter"/>
</dbReference>
<sequence length="104" mass="11406">MELSINIIVPISRKNSKGGNPLTADEVFERVKSIISEKLGVEEDEIAMDSDLTEDLGADSLDLVDLVMAFEDEFDFKVEDEQIESISTVGDIVESINKGLGVED</sequence>
<protein>
    <recommendedName>
        <fullName evidence="7 8">Acyl carrier protein</fullName>
        <shortName evidence="7">ACP</shortName>
    </recommendedName>
</protein>